<evidence type="ECO:0000256" key="1">
    <source>
        <dbReference type="ARBA" id="ARBA00022676"/>
    </source>
</evidence>
<dbReference type="RefSeq" id="WP_108886367.1">
    <property type="nucleotide sequence ID" value="NZ_OMOJ01000004.1"/>
</dbReference>
<evidence type="ECO:0000256" key="3">
    <source>
        <dbReference type="ARBA" id="ARBA00023180"/>
    </source>
</evidence>
<evidence type="ECO:0000256" key="2">
    <source>
        <dbReference type="ARBA" id="ARBA00022679"/>
    </source>
</evidence>
<keyword evidence="6" id="KW-1185">Reference proteome</keyword>
<dbReference type="EMBL" id="OMOJ01000004">
    <property type="protein sequence ID" value="SPF80513.1"/>
    <property type="molecule type" value="Genomic_DNA"/>
</dbReference>
<dbReference type="InterPro" id="IPR049625">
    <property type="entry name" value="Glyco_transf_61_cat"/>
</dbReference>
<evidence type="ECO:0000259" key="4">
    <source>
        <dbReference type="Pfam" id="PF04577"/>
    </source>
</evidence>
<keyword evidence="2" id="KW-0808">Transferase</keyword>
<keyword evidence="3" id="KW-0325">Glycoprotein</keyword>
<evidence type="ECO:0000313" key="6">
    <source>
        <dbReference type="Proteomes" id="UP000244904"/>
    </source>
</evidence>
<dbReference type="AlphaFoldDB" id="A0A2R8AWV4"/>
<dbReference type="Proteomes" id="UP000244904">
    <property type="component" value="Unassembled WGS sequence"/>
</dbReference>
<proteinExistence type="predicted"/>
<dbReference type="PANTHER" id="PTHR20961">
    <property type="entry name" value="GLYCOSYLTRANSFERASE"/>
    <property type="match status" value="1"/>
</dbReference>
<dbReference type="OrthoDB" id="288504at2"/>
<name>A0A2R8AWV4_9RHOB</name>
<sequence length="355" mass="38126">MTHSQTLEEQAVGPEISDLAQRLAAGGAVQGQGWQMIEPRGEKNGIRIGDVAVVLLRDAYYFPRSGLILDAEGRALASPLEVVRGGAAAAEKARSQLGRAVPMGRASVFAGGGGRRNYGHFLLDDLAGAAWLETLGIARHYPLIAPPLTGWQRALMGAAGVRATEVSEPVLRVAELVYTTAIGHYLQRADKMQRDLVDRLPRGAAPGAGAVYLSRRGMTGRVMVNEPALEARLKAQGVTILKPHKMTVAEQIEAVSSARVLIGASGAALANAVFLPKGGTVIEIRPATVREFWIFLMTDNLSLTHHLIDVGGALKGRDVPLRTRLMQLPRQLARRYRVAYRCDLEAVERAVSAAL</sequence>
<dbReference type="InterPro" id="IPR007657">
    <property type="entry name" value="Glycosyltransferase_61"/>
</dbReference>
<feature type="domain" description="Glycosyltransferase 61 catalytic" evidence="4">
    <location>
        <begin position="118"/>
        <end position="282"/>
    </location>
</feature>
<reference evidence="6" key="1">
    <citation type="submission" date="2018-03" db="EMBL/GenBank/DDBJ databases">
        <authorList>
            <person name="Rodrigo-Torres L."/>
            <person name="Arahal R. D."/>
            <person name="Lucena T."/>
        </authorList>
    </citation>
    <scope>NUCLEOTIDE SEQUENCE [LARGE SCALE GENOMIC DNA]</scope>
    <source>
        <strain evidence="6">CECT 8871</strain>
    </source>
</reference>
<accession>A0A2R8AWV4</accession>
<evidence type="ECO:0000313" key="5">
    <source>
        <dbReference type="EMBL" id="SPF80513.1"/>
    </source>
</evidence>
<organism evidence="5 6">
    <name type="scientific">Pseudoprimorskyibacter insulae</name>
    <dbReference type="NCBI Taxonomy" id="1695997"/>
    <lineage>
        <taxon>Bacteria</taxon>
        <taxon>Pseudomonadati</taxon>
        <taxon>Pseudomonadota</taxon>
        <taxon>Alphaproteobacteria</taxon>
        <taxon>Rhodobacterales</taxon>
        <taxon>Paracoccaceae</taxon>
        <taxon>Pseudoprimorskyibacter</taxon>
    </lineage>
</organism>
<keyword evidence="1" id="KW-0328">Glycosyltransferase</keyword>
<dbReference type="GO" id="GO:0016757">
    <property type="term" value="F:glycosyltransferase activity"/>
    <property type="evidence" value="ECO:0007669"/>
    <property type="project" value="UniProtKB-KW"/>
</dbReference>
<dbReference type="Pfam" id="PF04577">
    <property type="entry name" value="Glyco_transf_61"/>
    <property type="match status" value="1"/>
</dbReference>
<protein>
    <recommendedName>
        <fullName evidence="4">Glycosyltransferase 61 catalytic domain-containing protein</fullName>
    </recommendedName>
</protein>
<gene>
    <name evidence="5" type="ORF">PRI8871_02323</name>
</gene>